<name>A0A271U8N1_ECOLX</name>
<sequence length="171" mass="18994">MALPSKLKYLNLFNEGDIYLAQVESFTPAKLTRKLEAYRGGGMNGAAHVDLGLDDEALSVEWSIGGYELLALRQIGWTKISGVMLRFSGAIQREDSEEYDAVEIVVRGRHKELDRGEYKQGENSATKISTLCTYYKESVNGETIVEIDTVNFIENIDGKDRLAGARRAIGL</sequence>
<evidence type="ECO:0000313" key="3">
    <source>
        <dbReference type="Proteomes" id="UP000236598"/>
    </source>
</evidence>
<evidence type="ECO:0000313" key="1">
    <source>
        <dbReference type="EMBL" id="PNY68615.1"/>
    </source>
</evidence>
<dbReference type="EMBL" id="VHKY01000006">
    <property type="protein sequence ID" value="TZE48745.1"/>
    <property type="molecule type" value="Genomic_DNA"/>
</dbReference>
<gene>
    <name evidence="1" type="ORF">C2M16_06140</name>
    <name evidence="2" type="ORF">FKO60_11495</name>
</gene>
<comment type="caution">
    <text evidence="1">The sequence shown here is derived from an EMBL/GenBank/DDBJ whole genome shotgun (WGS) entry which is preliminary data.</text>
</comment>
<dbReference type="RefSeq" id="WP_024247624.1">
    <property type="nucleotide sequence ID" value="NZ_BFOY01000021.1"/>
</dbReference>
<dbReference type="AlphaFoldDB" id="A0A271U8N1"/>
<accession>A0A271U8N1</accession>
<dbReference type="Pfam" id="PF04985">
    <property type="entry name" value="Phage_tube"/>
    <property type="match status" value="1"/>
</dbReference>
<dbReference type="NCBIfam" id="TIGR01611">
    <property type="entry name" value="tail_tube"/>
    <property type="match status" value="1"/>
</dbReference>
<dbReference type="EMBL" id="PPHQ01000004">
    <property type="protein sequence ID" value="PNY68615.1"/>
    <property type="molecule type" value="Genomic_DNA"/>
</dbReference>
<organism evidence="1 3">
    <name type="scientific">Escherichia coli</name>
    <dbReference type="NCBI Taxonomy" id="562"/>
    <lineage>
        <taxon>Bacteria</taxon>
        <taxon>Pseudomonadati</taxon>
        <taxon>Pseudomonadota</taxon>
        <taxon>Gammaproteobacteria</taxon>
        <taxon>Enterobacterales</taxon>
        <taxon>Enterobacteriaceae</taxon>
        <taxon>Escherichia</taxon>
    </lineage>
</organism>
<reference evidence="2 4" key="2">
    <citation type="submission" date="2019-06" db="EMBL/GenBank/DDBJ databases">
        <title>The presence and diversity of blaCTX-M among Escherichia coli from urban wastewater and feedlot cattle, in Alberta, Canada.</title>
        <authorList>
            <person name="Cormier A.C."/>
            <person name="Chalmer G."/>
            <person name="Cook S.R."/>
            <person name="Zaheer R."/>
            <person name="Hannon S.J."/>
            <person name="Booker C.W."/>
            <person name="Read R."/>
            <person name="Gow S.P."/>
            <person name="Mcallister T.A."/>
            <person name="Boerlin P."/>
        </authorList>
    </citation>
    <scope>NUCLEOTIDE SEQUENCE [LARGE SCALE GENOMIC DNA]</scope>
    <source>
        <strain evidence="2 4">347</strain>
    </source>
</reference>
<proteinExistence type="predicted"/>
<protein>
    <submittedName>
        <fullName evidence="1">Phage major tail tube protein</fullName>
    </submittedName>
</protein>
<evidence type="ECO:0000313" key="2">
    <source>
        <dbReference type="EMBL" id="TZE48745.1"/>
    </source>
</evidence>
<dbReference type="Proteomes" id="UP000236598">
    <property type="component" value="Unassembled WGS sequence"/>
</dbReference>
<dbReference type="InterPro" id="IPR006498">
    <property type="entry name" value="Tail_tube"/>
</dbReference>
<reference evidence="1 3" key="1">
    <citation type="submission" date="2018-01" db="EMBL/GenBank/DDBJ databases">
        <title>Draft Genomic Sequencing Of Potential Extraintestinal Pathogenic Escherichia coli B8S18 Isolated From Retail Chicken Skin.</title>
        <authorList>
            <person name="Xu A."/>
            <person name="Tilman S."/>
            <person name="Wisser-Parker K."/>
            <person name="Sheen S."/>
            <person name="Sommers C."/>
        </authorList>
    </citation>
    <scope>NUCLEOTIDE SEQUENCE [LARGE SCALE GENOMIC DNA]</scope>
    <source>
        <strain evidence="1 3">B8S18Com</strain>
    </source>
</reference>
<dbReference type="Proteomes" id="UP000324120">
    <property type="component" value="Unassembled WGS sequence"/>
</dbReference>
<evidence type="ECO:0000313" key="4">
    <source>
        <dbReference type="Proteomes" id="UP000324120"/>
    </source>
</evidence>